<sequence length="159" mass="16358">MQKGTTFAISLVLAASALAESAYAASHFETGKEAPLAASVRLNFTILIPEILTLRIDPRNAATDALQSPWALRVPAMAVRADGLEPDPTTLPRAVASSNAGTLATGTGAAQSTHPGEGAQASPPVQVSLAQPDDRPLLRSIEPTVSLDTHSAAFLVALP</sequence>
<dbReference type="RefSeq" id="WP_117352985.1">
    <property type="nucleotide sequence ID" value="NZ_CP020083.1"/>
</dbReference>
<dbReference type="Proteomes" id="UP000258016">
    <property type="component" value="Chromosome"/>
</dbReference>
<dbReference type="EMBL" id="CP020083">
    <property type="protein sequence ID" value="ASR52807.1"/>
    <property type="molecule type" value="Genomic_DNA"/>
</dbReference>
<evidence type="ECO:0000313" key="3">
    <source>
        <dbReference type="EMBL" id="ASR52807.1"/>
    </source>
</evidence>
<keyword evidence="2" id="KW-0732">Signal</keyword>
<name>A0ABM6MA17_9SPHN</name>
<keyword evidence="4" id="KW-1185">Reference proteome</keyword>
<evidence type="ECO:0000313" key="4">
    <source>
        <dbReference type="Proteomes" id="UP000258016"/>
    </source>
</evidence>
<organism evidence="3 4">
    <name type="scientific">Blastomonas fulva</name>
    <dbReference type="NCBI Taxonomy" id="1550728"/>
    <lineage>
        <taxon>Bacteria</taxon>
        <taxon>Pseudomonadati</taxon>
        <taxon>Pseudomonadota</taxon>
        <taxon>Alphaproteobacteria</taxon>
        <taxon>Sphingomonadales</taxon>
        <taxon>Sphingomonadaceae</taxon>
        <taxon>Blastomonas</taxon>
    </lineage>
</organism>
<reference evidence="3 4" key="1">
    <citation type="submission" date="2017-03" db="EMBL/GenBank/DDBJ databases">
        <title>Complete genome sequence of Blastomonas fulva degrading microcsystin LR.</title>
        <authorList>
            <person name="Lee H.-g."/>
            <person name="Jin L."/>
            <person name="oh H.-M."/>
        </authorList>
    </citation>
    <scope>NUCLEOTIDE SEQUENCE [LARGE SCALE GENOMIC DNA]</scope>
    <source>
        <strain evidence="3 4">T2</strain>
    </source>
</reference>
<proteinExistence type="predicted"/>
<evidence type="ECO:0000256" key="2">
    <source>
        <dbReference type="SAM" id="SignalP"/>
    </source>
</evidence>
<gene>
    <name evidence="3" type="ORF">B5J99_16175</name>
</gene>
<feature type="compositionally biased region" description="Low complexity" evidence="1">
    <location>
        <begin position="96"/>
        <end position="113"/>
    </location>
</feature>
<accession>A0ABM6MA17</accession>
<feature type="region of interest" description="Disordered" evidence="1">
    <location>
        <begin position="85"/>
        <end position="127"/>
    </location>
</feature>
<feature type="chain" id="PRO_5046097122" evidence="2">
    <location>
        <begin position="25"/>
        <end position="159"/>
    </location>
</feature>
<evidence type="ECO:0000256" key="1">
    <source>
        <dbReference type="SAM" id="MobiDB-lite"/>
    </source>
</evidence>
<protein>
    <submittedName>
        <fullName evidence="3">Uncharacterized protein</fullName>
    </submittedName>
</protein>
<feature type="signal peptide" evidence="2">
    <location>
        <begin position="1"/>
        <end position="24"/>
    </location>
</feature>
<dbReference type="GeneID" id="303487127"/>